<dbReference type="GO" id="GO:0034040">
    <property type="term" value="F:ATPase-coupled lipid transmembrane transporter activity"/>
    <property type="evidence" value="ECO:0007669"/>
    <property type="project" value="TreeGrafter"/>
</dbReference>
<keyword evidence="11" id="KW-1185">Reference proteome</keyword>
<dbReference type="GO" id="GO:0015833">
    <property type="term" value="P:peptide transport"/>
    <property type="evidence" value="ECO:0007669"/>
    <property type="project" value="InterPro"/>
</dbReference>
<name>A0A8J7QEQ0_9BACT</name>
<evidence type="ECO:0000256" key="6">
    <source>
        <dbReference type="ARBA" id="ARBA00023136"/>
    </source>
</evidence>
<dbReference type="GO" id="GO:0016887">
    <property type="term" value="F:ATP hydrolysis activity"/>
    <property type="evidence" value="ECO:0007669"/>
    <property type="project" value="InterPro"/>
</dbReference>
<feature type="domain" description="ABC transporter" evidence="8">
    <location>
        <begin position="325"/>
        <end position="549"/>
    </location>
</feature>
<dbReference type="GO" id="GO:0005886">
    <property type="term" value="C:plasma membrane"/>
    <property type="evidence" value="ECO:0007669"/>
    <property type="project" value="UniProtKB-SubCell"/>
</dbReference>
<dbReference type="InterPro" id="IPR005898">
    <property type="entry name" value="Cyc_pep_transpt_SyrD/YojI"/>
</dbReference>
<keyword evidence="6 7" id="KW-0472">Membrane</keyword>
<dbReference type="SMART" id="SM00382">
    <property type="entry name" value="AAA"/>
    <property type="match status" value="1"/>
</dbReference>
<evidence type="ECO:0000313" key="10">
    <source>
        <dbReference type="EMBL" id="MBO1319421.1"/>
    </source>
</evidence>
<keyword evidence="4" id="KW-0067">ATP-binding</keyword>
<organism evidence="10 11">
    <name type="scientific">Acanthopleuribacter pedis</name>
    <dbReference type="NCBI Taxonomy" id="442870"/>
    <lineage>
        <taxon>Bacteria</taxon>
        <taxon>Pseudomonadati</taxon>
        <taxon>Acidobacteriota</taxon>
        <taxon>Holophagae</taxon>
        <taxon>Acanthopleuribacterales</taxon>
        <taxon>Acanthopleuribacteraceae</taxon>
        <taxon>Acanthopleuribacter</taxon>
    </lineage>
</organism>
<feature type="domain" description="ABC transmembrane type-1" evidence="9">
    <location>
        <begin position="13"/>
        <end position="291"/>
    </location>
</feature>
<comment type="caution">
    <text evidence="10">The sequence shown here is derived from an EMBL/GenBank/DDBJ whole genome shotgun (WGS) entry which is preliminary data.</text>
</comment>
<dbReference type="Gene3D" id="1.20.1560.10">
    <property type="entry name" value="ABC transporter type 1, transmembrane domain"/>
    <property type="match status" value="1"/>
</dbReference>
<dbReference type="InterPro" id="IPR003593">
    <property type="entry name" value="AAA+_ATPase"/>
</dbReference>
<dbReference type="Gene3D" id="3.40.50.300">
    <property type="entry name" value="P-loop containing nucleotide triphosphate hydrolases"/>
    <property type="match status" value="1"/>
</dbReference>
<dbReference type="PANTHER" id="PTHR24221:SF654">
    <property type="entry name" value="ATP-BINDING CASSETTE SUB-FAMILY B MEMBER 6"/>
    <property type="match status" value="1"/>
</dbReference>
<dbReference type="InterPro" id="IPR011527">
    <property type="entry name" value="ABC1_TM_dom"/>
</dbReference>
<keyword evidence="2 7" id="KW-0812">Transmembrane</keyword>
<comment type="subcellular location">
    <subcellularLocation>
        <location evidence="1">Cell membrane</location>
        <topology evidence="1">Multi-pass membrane protein</topology>
    </subcellularLocation>
</comment>
<dbReference type="PROSITE" id="PS50929">
    <property type="entry name" value="ABC_TM1F"/>
    <property type="match status" value="1"/>
</dbReference>
<feature type="transmembrane region" description="Helical" evidence="7">
    <location>
        <begin position="120"/>
        <end position="142"/>
    </location>
</feature>
<dbReference type="Pfam" id="PF00005">
    <property type="entry name" value="ABC_tran"/>
    <property type="match status" value="1"/>
</dbReference>
<reference evidence="10" key="1">
    <citation type="submission" date="2021-03" db="EMBL/GenBank/DDBJ databases">
        <authorList>
            <person name="Wang G."/>
        </authorList>
    </citation>
    <scope>NUCLEOTIDE SEQUENCE</scope>
    <source>
        <strain evidence="10">KCTC 12899</strain>
    </source>
</reference>
<dbReference type="InterPro" id="IPR039421">
    <property type="entry name" value="Type_1_exporter"/>
</dbReference>
<protein>
    <submittedName>
        <fullName evidence="10">Cyclic peptide export ABC transporter</fullName>
    </submittedName>
</protein>
<evidence type="ECO:0000259" key="8">
    <source>
        <dbReference type="PROSITE" id="PS50893"/>
    </source>
</evidence>
<proteinExistence type="predicted"/>
<dbReference type="CDD" id="cd03228">
    <property type="entry name" value="ABCC_MRP_Like"/>
    <property type="match status" value="1"/>
</dbReference>
<dbReference type="RefSeq" id="WP_207859243.1">
    <property type="nucleotide sequence ID" value="NZ_JAFREP010000011.1"/>
</dbReference>
<evidence type="ECO:0000256" key="4">
    <source>
        <dbReference type="ARBA" id="ARBA00022840"/>
    </source>
</evidence>
<evidence type="ECO:0000256" key="3">
    <source>
        <dbReference type="ARBA" id="ARBA00022741"/>
    </source>
</evidence>
<feature type="transmembrane region" description="Helical" evidence="7">
    <location>
        <begin position="148"/>
        <end position="168"/>
    </location>
</feature>
<dbReference type="InterPro" id="IPR003439">
    <property type="entry name" value="ABC_transporter-like_ATP-bd"/>
</dbReference>
<dbReference type="PROSITE" id="PS50893">
    <property type="entry name" value="ABC_TRANSPORTER_2"/>
    <property type="match status" value="1"/>
</dbReference>
<keyword evidence="3" id="KW-0547">Nucleotide-binding</keyword>
<feature type="transmembrane region" description="Helical" evidence="7">
    <location>
        <begin position="266"/>
        <end position="289"/>
    </location>
</feature>
<dbReference type="Proteomes" id="UP000664417">
    <property type="component" value="Unassembled WGS sequence"/>
</dbReference>
<dbReference type="GO" id="GO:0005524">
    <property type="term" value="F:ATP binding"/>
    <property type="evidence" value="ECO:0007669"/>
    <property type="project" value="UniProtKB-KW"/>
</dbReference>
<dbReference type="GO" id="GO:1904680">
    <property type="term" value="F:peptide transmembrane transporter activity"/>
    <property type="evidence" value="ECO:0007669"/>
    <property type="project" value="InterPro"/>
</dbReference>
<dbReference type="InterPro" id="IPR036640">
    <property type="entry name" value="ABC1_TM_sf"/>
</dbReference>
<evidence type="ECO:0000313" key="11">
    <source>
        <dbReference type="Proteomes" id="UP000664417"/>
    </source>
</evidence>
<feature type="transmembrane region" description="Helical" evidence="7">
    <location>
        <begin position="241"/>
        <end position="260"/>
    </location>
</feature>
<dbReference type="EMBL" id="JAFREP010000011">
    <property type="protein sequence ID" value="MBO1319421.1"/>
    <property type="molecule type" value="Genomic_DNA"/>
</dbReference>
<evidence type="ECO:0000256" key="5">
    <source>
        <dbReference type="ARBA" id="ARBA00022989"/>
    </source>
</evidence>
<feature type="transmembrane region" description="Helical" evidence="7">
    <location>
        <begin position="47"/>
        <end position="67"/>
    </location>
</feature>
<dbReference type="PANTHER" id="PTHR24221">
    <property type="entry name" value="ATP-BINDING CASSETTE SUB-FAMILY B"/>
    <property type="match status" value="1"/>
</dbReference>
<dbReference type="AlphaFoldDB" id="A0A8J7QEQ0"/>
<dbReference type="NCBIfam" id="TIGR01194">
    <property type="entry name" value="cyc_pep_trnsptr"/>
    <property type="match status" value="1"/>
</dbReference>
<dbReference type="InterPro" id="IPR027417">
    <property type="entry name" value="P-loop_NTPase"/>
</dbReference>
<dbReference type="Pfam" id="PF00664">
    <property type="entry name" value="ABC_membrane"/>
    <property type="match status" value="1"/>
</dbReference>
<keyword evidence="5 7" id="KW-1133">Transmembrane helix</keyword>
<sequence length="549" mass="61054">MPLIVALFRKSRVLLLSALAANVFSAALGVLLVALINNAVASPDLQFQGGVPLFVGLVLVLFASGVWSQNLLNRLGAHIVRELRCMMVRRVLATPLATVEALGSHRIYTLLTSDIGNLSWAFGMVPVIAMNAMIAVLGFAYLGWLSPLFLVATLALLVFGIGGTQLLLQRMRGLFEENRRRYDRLFRHFGSVVYGGKELRLNRGRAQYFYNQQFQGTVDRLFETGMKADLFGIVSNNWNNLILFAVLATVLFAAPLVEGAGREVVIGYILTLIYLRGPLNSLVGALPAFSRGRIALRQFEDLDLPPLREAADASPPVAAGNWQQLRLEGLRFSYPDQGDDYTFAVGPIDMTFKRGEIVFIIGGNGSGKSTFAKLVTGLYPAAAGSIHLDDVPIDADNLDWYRNHFSAVFSDYHLFDQLLDAEGEPPEDARVKRYLEHLCLDHKVHSEAGVLSRTDLSAGQRKRLAYIHTLLEDRSLILFDEWAADQDPVFRELFYRELLPKLRDAGKTLLVISHDDRYFGLADRLFKFENGVPRQLPIESITSAPLARM</sequence>
<dbReference type="SUPFAM" id="SSF52540">
    <property type="entry name" value="P-loop containing nucleoside triphosphate hydrolases"/>
    <property type="match status" value="1"/>
</dbReference>
<dbReference type="GO" id="GO:0140359">
    <property type="term" value="F:ABC-type transporter activity"/>
    <property type="evidence" value="ECO:0007669"/>
    <property type="project" value="InterPro"/>
</dbReference>
<evidence type="ECO:0000256" key="2">
    <source>
        <dbReference type="ARBA" id="ARBA00022692"/>
    </source>
</evidence>
<feature type="transmembrane region" description="Helical" evidence="7">
    <location>
        <begin position="12"/>
        <end position="35"/>
    </location>
</feature>
<evidence type="ECO:0000256" key="7">
    <source>
        <dbReference type="SAM" id="Phobius"/>
    </source>
</evidence>
<accession>A0A8J7QEQ0</accession>
<evidence type="ECO:0000259" key="9">
    <source>
        <dbReference type="PROSITE" id="PS50929"/>
    </source>
</evidence>
<evidence type="ECO:0000256" key="1">
    <source>
        <dbReference type="ARBA" id="ARBA00004651"/>
    </source>
</evidence>
<dbReference type="SUPFAM" id="SSF90123">
    <property type="entry name" value="ABC transporter transmembrane region"/>
    <property type="match status" value="1"/>
</dbReference>
<gene>
    <name evidence="10" type="ORF">J3U88_13185</name>
</gene>